<dbReference type="EMBL" id="BOOG01000021">
    <property type="protein sequence ID" value="GIH70364.1"/>
    <property type="molecule type" value="Genomic_DNA"/>
</dbReference>
<dbReference type="RefSeq" id="WP_204016083.1">
    <property type="nucleotide sequence ID" value="NZ_BOOG01000021.1"/>
</dbReference>
<name>A0A8J3R973_9ACTN</name>
<evidence type="ECO:0000313" key="2">
    <source>
        <dbReference type="Proteomes" id="UP000610966"/>
    </source>
</evidence>
<dbReference type="AlphaFoldDB" id="A0A8J3R973"/>
<evidence type="ECO:0000313" key="1">
    <source>
        <dbReference type="EMBL" id="GIH70364.1"/>
    </source>
</evidence>
<accession>A0A8J3R973</accession>
<proteinExistence type="predicted"/>
<reference evidence="1" key="1">
    <citation type="submission" date="2021-01" db="EMBL/GenBank/DDBJ databases">
        <title>Whole genome shotgun sequence of Sphaerimonospora thailandensis NBRC 107569.</title>
        <authorList>
            <person name="Komaki H."/>
            <person name="Tamura T."/>
        </authorList>
    </citation>
    <scope>NUCLEOTIDE SEQUENCE</scope>
    <source>
        <strain evidence="1">NBRC 107569</strain>
    </source>
</reference>
<keyword evidence="2" id="KW-1185">Reference proteome</keyword>
<protein>
    <submittedName>
        <fullName evidence="1">Uncharacterized protein</fullName>
    </submittedName>
</protein>
<sequence length="250" mass="26850">MTVTLYETNSDILVIAKDGQAWSLGTPSGDYLNGTFAADAKAWTDGDWEPNENDGQTPTTLSDDIPPVAEWTADGVRLLVRRDQLGGAANTYLGKTDPASITVTLDRSSEDDGWDWADAALEQWTKAAEKTGLAVEVVSYEVPDVDHDTAIVAVDGTRYVITVRNDEITAQLGLAYTLTLIEGDAGRDANGTEINEDESPISYSQLDDATTTWLAENGYDPEHPDRWVLVTPAGEDPGAVNAVASRSVTV</sequence>
<organism evidence="1 2">
    <name type="scientific">Sphaerimonospora thailandensis</name>
    <dbReference type="NCBI Taxonomy" id="795644"/>
    <lineage>
        <taxon>Bacteria</taxon>
        <taxon>Bacillati</taxon>
        <taxon>Actinomycetota</taxon>
        <taxon>Actinomycetes</taxon>
        <taxon>Streptosporangiales</taxon>
        <taxon>Streptosporangiaceae</taxon>
        <taxon>Sphaerimonospora</taxon>
    </lineage>
</organism>
<gene>
    <name evidence="1" type="ORF">Mth01_26170</name>
</gene>
<comment type="caution">
    <text evidence="1">The sequence shown here is derived from an EMBL/GenBank/DDBJ whole genome shotgun (WGS) entry which is preliminary data.</text>
</comment>
<dbReference type="Proteomes" id="UP000610966">
    <property type="component" value="Unassembled WGS sequence"/>
</dbReference>